<feature type="chain" id="PRO_5042259332" description="Protein kinase domain-containing protein" evidence="1">
    <location>
        <begin position="22"/>
        <end position="203"/>
    </location>
</feature>
<organism evidence="3 4">
    <name type="scientific">Caenorhabditis briggsae</name>
    <dbReference type="NCBI Taxonomy" id="6238"/>
    <lineage>
        <taxon>Eukaryota</taxon>
        <taxon>Metazoa</taxon>
        <taxon>Ecdysozoa</taxon>
        <taxon>Nematoda</taxon>
        <taxon>Chromadorea</taxon>
        <taxon>Rhabditida</taxon>
        <taxon>Rhabditina</taxon>
        <taxon>Rhabditomorpha</taxon>
        <taxon>Rhabditoidea</taxon>
        <taxon>Rhabditidae</taxon>
        <taxon>Peloderinae</taxon>
        <taxon>Caenorhabditis</taxon>
    </lineage>
</organism>
<gene>
    <name evidence="3" type="ORF">L3Y34_000509</name>
</gene>
<dbReference type="InterPro" id="IPR008271">
    <property type="entry name" value="Ser/Thr_kinase_AS"/>
</dbReference>
<evidence type="ECO:0000313" key="3">
    <source>
        <dbReference type="EMBL" id="ULT99219.1"/>
    </source>
</evidence>
<evidence type="ECO:0000259" key="2">
    <source>
        <dbReference type="PROSITE" id="PS50011"/>
    </source>
</evidence>
<protein>
    <recommendedName>
        <fullName evidence="2">Protein kinase domain-containing protein</fullName>
    </recommendedName>
</protein>
<dbReference type="Gene3D" id="1.10.510.10">
    <property type="entry name" value="Transferase(Phosphotransferase) domain 1"/>
    <property type="match status" value="1"/>
</dbReference>
<dbReference type="GO" id="GO:0004672">
    <property type="term" value="F:protein kinase activity"/>
    <property type="evidence" value="ECO:0007669"/>
    <property type="project" value="InterPro"/>
</dbReference>
<evidence type="ECO:0000313" key="4">
    <source>
        <dbReference type="Proteomes" id="UP000827892"/>
    </source>
</evidence>
<sequence>MPKMNLLHSISTIAFSSTVSATNLTRPQRAPRPNRLIMDTSEVSPVEELPLNHLNRYIGLVDDPSIEGLRKADIEMYKVQRIIKSFFEIQTTRYPSPLHMAPRLDFGKFRQTMEKVDLQTVFVIELASMGDLFHVIWSVVPYHRFFKHLIAGLQHMHSKDIIHLDLKPENLFISANTITFNTRLPRHLHSPPIFAAWNSSSSF</sequence>
<dbReference type="GO" id="GO:0005524">
    <property type="term" value="F:ATP binding"/>
    <property type="evidence" value="ECO:0007669"/>
    <property type="project" value="InterPro"/>
</dbReference>
<dbReference type="InterPro" id="IPR011009">
    <property type="entry name" value="Kinase-like_dom_sf"/>
</dbReference>
<dbReference type="Proteomes" id="UP000827892">
    <property type="component" value="Chromosome III"/>
</dbReference>
<dbReference type="EMBL" id="CP090893">
    <property type="protein sequence ID" value="ULT99219.1"/>
    <property type="molecule type" value="Genomic_DNA"/>
</dbReference>
<dbReference type="SUPFAM" id="SSF56112">
    <property type="entry name" value="Protein kinase-like (PK-like)"/>
    <property type="match status" value="1"/>
</dbReference>
<dbReference type="PROSITE" id="PS50011">
    <property type="entry name" value="PROTEIN_KINASE_DOM"/>
    <property type="match status" value="1"/>
</dbReference>
<proteinExistence type="predicted"/>
<dbReference type="AlphaFoldDB" id="A0AAE9D9S9"/>
<keyword evidence="1" id="KW-0732">Signal</keyword>
<dbReference type="InterPro" id="IPR000719">
    <property type="entry name" value="Prot_kinase_dom"/>
</dbReference>
<dbReference type="Pfam" id="PF00069">
    <property type="entry name" value="Pkinase"/>
    <property type="match status" value="1"/>
</dbReference>
<evidence type="ECO:0000256" key="1">
    <source>
        <dbReference type="SAM" id="SignalP"/>
    </source>
</evidence>
<feature type="domain" description="Protein kinase" evidence="2">
    <location>
        <begin position="4"/>
        <end position="203"/>
    </location>
</feature>
<feature type="signal peptide" evidence="1">
    <location>
        <begin position="1"/>
        <end position="21"/>
    </location>
</feature>
<accession>A0AAE9D9S9</accession>
<reference evidence="3 4" key="1">
    <citation type="submission" date="2022-05" db="EMBL/GenBank/DDBJ databases">
        <title>Chromosome-level reference genomes for two strains of Caenorhabditis briggsae: an improved platform for comparative genomics.</title>
        <authorList>
            <person name="Stevens L."/>
            <person name="Andersen E.C."/>
        </authorList>
    </citation>
    <scope>NUCLEOTIDE SEQUENCE [LARGE SCALE GENOMIC DNA]</scope>
    <source>
        <strain evidence="3">QX1410_ONT</strain>
        <tissue evidence="3">Whole-organism</tissue>
    </source>
</reference>
<name>A0AAE9D9S9_CAEBR</name>
<dbReference type="PROSITE" id="PS00108">
    <property type="entry name" value="PROTEIN_KINASE_ST"/>
    <property type="match status" value="1"/>
</dbReference>